<dbReference type="PANTHER" id="PTHR42792">
    <property type="entry name" value="FLAGELLIN"/>
    <property type="match status" value="1"/>
</dbReference>
<dbReference type="Proteomes" id="UP000244162">
    <property type="component" value="Unassembled WGS sequence"/>
</dbReference>
<dbReference type="AlphaFoldDB" id="A0A2T5FUD9"/>
<dbReference type="Pfam" id="PF00669">
    <property type="entry name" value="Flagellin_N"/>
    <property type="match status" value="1"/>
</dbReference>
<keyword evidence="6" id="KW-0969">Cilium</keyword>
<evidence type="ECO:0000256" key="2">
    <source>
        <dbReference type="ARBA" id="ARBA00023143"/>
    </source>
</evidence>
<dbReference type="InterPro" id="IPR001492">
    <property type="entry name" value="Flagellin"/>
</dbReference>
<comment type="subcellular location">
    <subcellularLocation>
        <location evidence="3">Secreted</location>
    </subcellularLocation>
    <subcellularLocation>
        <location evidence="3">Bacterial flagellum</location>
    </subcellularLocation>
</comment>
<sequence length="285" mass="29760">MIIGNRHRLSAEIARQAQLSADIARGQMEVSTGKRILAPSDDAPAAARIAAIAATQADQKAWAANAESAAAQAAQIDTALAGVATAFDRASELMVAARSATTNAEGRRAIAMELRGLVTDIQTYRVETDSRGQPLFPDSDPLQIPVGPEVRIAATASRDEIFGTLATPAGSLDLAGILSAAADALELADDAARETASGQALDAIGQAVSHVAAVRGEQGVRAARIDLMRERLETADLRLEDERNGLEATDIPATIARINAKMLSLEAAQASFARINKSTLFDLLG</sequence>
<proteinExistence type="inferred from homology"/>
<dbReference type="Gene3D" id="1.20.1330.10">
    <property type="entry name" value="f41 fragment of flagellin, N-terminal domain"/>
    <property type="match status" value="1"/>
</dbReference>
<evidence type="ECO:0000313" key="6">
    <source>
        <dbReference type="EMBL" id="PTQ08139.1"/>
    </source>
</evidence>
<comment type="caution">
    <text evidence="6">The sequence shown here is derived from an EMBL/GenBank/DDBJ whole genome shotgun (WGS) entry which is preliminary data.</text>
</comment>
<protein>
    <recommendedName>
        <fullName evidence="3">Flagellin</fullName>
    </recommendedName>
</protein>
<dbReference type="InterPro" id="IPR001029">
    <property type="entry name" value="Flagellin_N"/>
</dbReference>
<evidence type="ECO:0000256" key="1">
    <source>
        <dbReference type="ARBA" id="ARBA00005709"/>
    </source>
</evidence>
<keyword evidence="6" id="KW-0282">Flagellum</keyword>
<dbReference type="Pfam" id="PF00700">
    <property type="entry name" value="Flagellin_C"/>
    <property type="match status" value="1"/>
</dbReference>
<comment type="similarity">
    <text evidence="1 3">Belongs to the bacterial flagellin family.</text>
</comment>
<evidence type="ECO:0000313" key="7">
    <source>
        <dbReference type="Proteomes" id="UP000244162"/>
    </source>
</evidence>
<gene>
    <name evidence="6" type="ORF">CLG96_15615</name>
</gene>
<dbReference type="GO" id="GO:0005576">
    <property type="term" value="C:extracellular region"/>
    <property type="evidence" value="ECO:0007669"/>
    <property type="project" value="UniProtKB-SubCell"/>
</dbReference>
<accession>A0A2T5FUD9</accession>
<evidence type="ECO:0000259" key="5">
    <source>
        <dbReference type="Pfam" id="PF00700"/>
    </source>
</evidence>
<dbReference type="SUPFAM" id="SSF64518">
    <property type="entry name" value="Phase 1 flagellin"/>
    <property type="match status" value="1"/>
</dbReference>
<dbReference type="OrthoDB" id="7389561at2"/>
<keyword evidence="7" id="KW-1185">Reference proteome</keyword>
<keyword evidence="6" id="KW-0966">Cell projection</keyword>
<name>A0A2T5FUD9_9SPHN</name>
<dbReference type="GO" id="GO:0005198">
    <property type="term" value="F:structural molecule activity"/>
    <property type="evidence" value="ECO:0007669"/>
    <property type="project" value="InterPro"/>
</dbReference>
<reference evidence="6 7" key="1">
    <citation type="submission" date="2017-09" db="EMBL/GenBank/DDBJ databases">
        <title>Sphingomonas panjinensis sp.nov., isolated from oil-contaminated soil.</title>
        <authorList>
            <person name="Wang L."/>
            <person name="Chen L."/>
        </authorList>
    </citation>
    <scope>NUCLEOTIDE SEQUENCE [LARGE SCALE GENOMIC DNA]</scope>
    <source>
        <strain evidence="6 7">FW-11</strain>
    </source>
</reference>
<dbReference type="RefSeq" id="WP_107969289.1">
    <property type="nucleotide sequence ID" value="NZ_NWBU01000016.1"/>
</dbReference>
<keyword evidence="3" id="KW-0964">Secreted</keyword>
<feature type="domain" description="Flagellin N-terminal" evidence="4">
    <location>
        <begin position="19"/>
        <end position="136"/>
    </location>
</feature>
<evidence type="ECO:0000259" key="4">
    <source>
        <dbReference type="Pfam" id="PF00669"/>
    </source>
</evidence>
<keyword evidence="2 3" id="KW-0975">Bacterial flagellum</keyword>
<dbReference type="InterPro" id="IPR046358">
    <property type="entry name" value="Flagellin_C"/>
</dbReference>
<dbReference type="PANTHER" id="PTHR42792:SF1">
    <property type="entry name" value="FLAGELLAR HOOK-ASSOCIATED PROTEIN 3"/>
    <property type="match status" value="1"/>
</dbReference>
<organism evidence="6 7">
    <name type="scientific">Sphingomonas oleivorans</name>
    <dbReference type="NCBI Taxonomy" id="1735121"/>
    <lineage>
        <taxon>Bacteria</taxon>
        <taxon>Pseudomonadati</taxon>
        <taxon>Pseudomonadota</taxon>
        <taxon>Alphaproteobacteria</taxon>
        <taxon>Sphingomonadales</taxon>
        <taxon>Sphingomonadaceae</taxon>
        <taxon>Sphingomonas</taxon>
    </lineage>
</organism>
<comment type="function">
    <text evidence="3">Flagellin is the subunit protein which polymerizes to form the filaments of bacterial flagella.</text>
</comment>
<evidence type="ECO:0000256" key="3">
    <source>
        <dbReference type="RuleBase" id="RU362073"/>
    </source>
</evidence>
<dbReference type="GO" id="GO:0009288">
    <property type="term" value="C:bacterial-type flagellum"/>
    <property type="evidence" value="ECO:0007669"/>
    <property type="project" value="UniProtKB-SubCell"/>
</dbReference>
<dbReference type="EMBL" id="NWBU01000016">
    <property type="protein sequence ID" value="PTQ08139.1"/>
    <property type="molecule type" value="Genomic_DNA"/>
</dbReference>
<feature type="domain" description="Flagellin C-terminal" evidence="5">
    <location>
        <begin position="201"/>
        <end position="284"/>
    </location>
</feature>